<name>A0A9J5XFA1_SOLCO</name>
<dbReference type="PANTHER" id="PTHR33180">
    <property type="entry name" value="PHOTOSYSTEM II CP43 REACTION CENTER PROTEIN"/>
    <property type="match status" value="1"/>
</dbReference>
<evidence type="ECO:0000313" key="3">
    <source>
        <dbReference type="Proteomes" id="UP000824120"/>
    </source>
</evidence>
<proteinExistence type="predicted"/>
<feature type="domain" description="Putative plant transposon protein" evidence="1">
    <location>
        <begin position="129"/>
        <end position="189"/>
    </location>
</feature>
<evidence type="ECO:0000259" key="1">
    <source>
        <dbReference type="Pfam" id="PF20167"/>
    </source>
</evidence>
<dbReference type="AlphaFoldDB" id="A0A9J5XFA1"/>
<dbReference type="PANTHER" id="PTHR33180:SF31">
    <property type="entry name" value="POLYPROTEIN PROTEIN"/>
    <property type="match status" value="1"/>
</dbReference>
<reference evidence="2 3" key="1">
    <citation type="submission" date="2020-09" db="EMBL/GenBank/DDBJ databases">
        <title>De no assembly of potato wild relative species, Solanum commersonii.</title>
        <authorList>
            <person name="Cho K."/>
        </authorList>
    </citation>
    <scope>NUCLEOTIDE SEQUENCE [LARGE SCALE GENOMIC DNA]</scope>
    <source>
        <strain evidence="2">LZ3.2</strain>
        <tissue evidence="2">Leaf</tissue>
    </source>
</reference>
<keyword evidence="3" id="KW-1185">Reference proteome</keyword>
<dbReference type="InterPro" id="IPR046796">
    <property type="entry name" value="Transposase_32_dom"/>
</dbReference>
<dbReference type="EMBL" id="JACXVP010000009">
    <property type="protein sequence ID" value="KAG5585916.1"/>
    <property type="molecule type" value="Genomic_DNA"/>
</dbReference>
<sequence>MVRTNIDMPPGKRTRCITINKGDRILQREEGKTLHQVKKYEARDPGLAGLLLAPKLLYMSLMMTSLYSPGCLSSELDVTPHLPESFLLPHKQNQCQLWHLLWLKGDGLRTILKVKLLSTEGLEGKYSSIFTRPRGSYIPSWVREFYTSYGELVPKSKKMASKFRPVKLVIVLGVEVSYSKEYINAVLDRPLGSALSYEGLPMT</sequence>
<evidence type="ECO:0000313" key="2">
    <source>
        <dbReference type="EMBL" id="KAG5585916.1"/>
    </source>
</evidence>
<protein>
    <recommendedName>
        <fullName evidence="1">Putative plant transposon protein domain-containing protein</fullName>
    </recommendedName>
</protein>
<gene>
    <name evidence="2" type="ORF">H5410_046350</name>
</gene>
<dbReference type="Proteomes" id="UP000824120">
    <property type="component" value="Chromosome 9"/>
</dbReference>
<comment type="caution">
    <text evidence="2">The sequence shown here is derived from an EMBL/GenBank/DDBJ whole genome shotgun (WGS) entry which is preliminary data.</text>
</comment>
<accession>A0A9J5XFA1</accession>
<dbReference type="Pfam" id="PF20167">
    <property type="entry name" value="Transposase_32"/>
    <property type="match status" value="1"/>
</dbReference>
<organism evidence="2 3">
    <name type="scientific">Solanum commersonii</name>
    <name type="common">Commerson's wild potato</name>
    <name type="synonym">Commerson's nightshade</name>
    <dbReference type="NCBI Taxonomy" id="4109"/>
    <lineage>
        <taxon>Eukaryota</taxon>
        <taxon>Viridiplantae</taxon>
        <taxon>Streptophyta</taxon>
        <taxon>Embryophyta</taxon>
        <taxon>Tracheophyta</taxon>
        <taxon>Spermatophyta</taxon>
        <taxon>Magnoliopsida</taxon>
        <taxon>eudicotyledons</taxon>
        <taxon>Gunneridae</taxon>
        <taxon>Pentapetalae</taxon>
        <taxon>asterids</taxon>
        <taxon>lamiids</taxon>
        <taxon>Solanales</taxon>
        <taxon>Solanaceae</taxon>
        <taxon>Solanoideae</taxon>
        <taxon>Solaneae</taxon>
        <taxon>Solanum</taxon>
    </lineage>
</organism>